<organism evidence="7">
    <name type="scientific">freshwater metagenome</name>
    <dbReference type="NCBI Taxonomy" id="449393"/>
    <lineage>
        <taxon>unclassified sequences</taxon>
        <taxon>metagenomes</taxon>
        <taxon>ecological metagenomes</taxon>
    </lineage>
</organism>
<evidence type="ECO:0000313" key="7">
    <source>
        <dbReference type="EMBL" id="CAB4544513.1"/>
    </source>
</evidence>
<dbReference type="EMBL" id="CAEZSV010000001">
    <property type="protein sequence ID" value="CAB4544513.1"/>
    <property type="molecule type" value="Genomic_DNA"/>
</dbReference>
<dbReference type="InterPro" id="IPR000711">
    <property type="entry name" value="ATPase_OSCP/dsu"/>
</dbReference>
<dbReference type="GO" id="GO:0046933">
    <property type="term" value="F:proton-transporting ATP synthase activity, rotational mechanism"/>
    <property type="evidence" value="ECO:0007669"/>
    <property type="project" value="InterPro"/>
</dbReference>
<keyword evidence="3" id="KW-0375">Hydrogen ion transport</keyword>
<accession>A0A6J6C200</accession>
<dbReference type="Pfam" id="PF00213">
    <property type="entry name" value="OSCP"/>
    <property type="match status" value="1"/>
</dbReference>
<comment type="subcellular location">
    <subcellularLocation>
        <location evidence="1">Membrane</location>
    </subcellularLocation>
</comment>
<protein>
    <submittedName>
        <fullName evidence="7">Unannotated protein</fullName>
    </submittedName>
</protein>
<evidence type="ECO:0000256" key="2">
    <source>
        <dbReference type="ARBA" id="ARBA00022448"/>
    </source>
</evidence>
<reference evidence="7" key="1">
    <citation type="submission" date="2020-05" db="EMBL/GenBank/DDBJ databases">
        <authorList>
            <person name="Chiriac C."/>
            <person name="Salcher M."/>
            <person name="Ghai R."/>
            <person name="Kavagutti S V."/>
        </authorList>
    </citation>
    <scope>NUCLEOTIDE SEQUENCE</scope>
</reference>
<evidence type="ECO:0000256" key="3">
    <source>
        <dbReference type="ARBA" id="ARBA00022781"/>
    </source>
</evidence>
<keyword evidence="4" id="KW-0406">Ion transport</keyword>
<keyword evidence="2" id="KW-0813">Transport</keyword>
<evidence type="ECO:0000256" key="6">
    <source>
        <dbReference type="ARBA" id="ARBA00023310"/>
    </source>
</evidence>
<keyword evidence="6" id="KW-0066">ATP synthesis</keyword>
<evidence type="ECO:0000256" key="1">
    <source>
        <dbReference type="ARBA" id="ARBA00004370"/>
    </source>
</evidence>
<dbReference type="PRINTS" id="PR00125">
    <property type="entry name" value="ATPASEDELTA"/>
</dbReference>
<dbReference type="GO" id="GO:0016020">
    <property type="term" value="C:membrane"/>
    <property type="evidence" value="ECO:0007669"/>
    <property type="project" value="UniProtKB-SubCell"/>
</dbReference>
<dbReference type="HAMAP" id="MF_01416">
    <property type="entry name" value="ATP_synth_delta_bact"/>
    <property type="match status" value="1"/>
</dbReference>
<evidence type="ECO:0000256" key="4">
    <source>
        <dbReference type="ARBA" id="ARBA00023065"/>
    </source>
</evidence>
<proteinExistence type="inferred from homology"/>
<dbReference type="PANTHER" id="PTHR11910">
    <property type="entry name" value="ATP SYNTHASE DELTA CHAIN"/>
    <property type="match status" value="1"/>
</dbReference>
<evidence type="ECO:0000256" key="5">
    <source>
        <dbReference type="ARBA" id="ARBA00023136"/>
    </source>
</evidence>
<sequence>MAVDMKGASRQALSALRGVAGNPSAQDAGRISQDLFVAIQVLDSSLPLRRALTDPTRESASKSALVEDLFAKSISAQSLSIIKSGASERWSSPSNLPAALEIIAIEVEAGAADGVDVELMGIAHALSGAKELSSALMGGRAIDSLVSDLFSQKVSAATLRIALAIARNLRGRHFISALEESANVAGARRKKTVVHVRSAVSLTSAQSERLRASLGKELGREVSLDLTVDASVIGGIEVKFDDDMVDGTIARRLAEAGRKLAS</sequence>
<gene>
    <name evidence="7" type="ORF">UFOPK1506_00014</name>
</gene>
<keyword evidence="5" id="KW-0472">Membrane</keyword>
<dbReference type="AlphaFoldDB" id="A0A6J6C200"/>
<name>A0A6J6C200_9ZZZZ</name>